<dbReference type="GO" id="GO:0005737">
    <property type="term" value="C:cytoplasm"/>
    <property type="evidence" value="ECO:0007669"/>
    <property type="project" value="UniProtKB-ARBA"/>
</dbReference>
<dbReference type="GO" id="GO:1990904">
    <property type="term" value="C:ribonucleoprotein complex"/>
    <property type="evidence" value="ECO:0007669"/>
    <property type="project" value="UniProtKB-KW"/>
</dbReference>
<dbReference type="PANTHER" id="PTHR21349:SF0">
    <property type="entry name" value="LARGE RIBOSOMAL SUBUNIT PROTEIN BL21M"/>
    <property type="match status" value="1"/>
</dbReference>
<dbReference type="OrthoDB" id="9813334at2"/>
<keyword evidence="3 4" id="KW-0687">Ribonucleoprotein</keyword>
<dbReference type="InterPro" id="IPR001787">
    <property type="entry name" value="Ribosomal_bL21"/>
</dbReference>
<reference evidence="6 7" key="1">
    <citation type="journal article" date="2011" name="Mol. Biol. Evol.">
        <title>Phylogenomic evidence for the presence of a flagellum and cbb3 oxidase in the free-living mitochondrial ancestor.</title>
        <authorList>
            <person name="Sassera D."/>
            <person name="Lo N."/>
            <person name="Epis S."/>
            <person name="D'Auria G."/>
            <person name="Montagna M."/>
            <person name="Comandatore F."/>
            <person name="Horner D."/>
            <person name="Pereto J."/>
            <person name="Luciano A.M."/>
            <person name="Franciosi F."/>
            <person name="Ferri E."/>
            <person name="Crotti E."/>
            <person name="Bazzocchi C."/>
            <person name="Daffonchio D."/>
            <person name="Sacchi L."/>
            <person name="Moya A."/>
            <person name="Latorre A."/>
            <person name="Bandi C."/>
        </authorList>
    </citation>
    <scope>NUCLEOTIDE SEQUENCE [LARGE SCALE GENOMIC DNA]</scope>
    <source>
        <strain evidence="6 7">IricVA</strain>
    </source>
</reference>
<evidence type="ECO:0000313" key="6">
    <source>
        <dbReference type="EMBL" id="AEI88585.1"/>
    </source>
</evidence>
<dbReference type="InterPro" id="IPR028909">
    <property type="entry name" value="bL21-like"/>
</dbReference>
<dbReference type="HAMAP" id="MF_01363">
    <property type="entry name" value="Ribosomal_bL21"/>
    <property type="match status" value="1"/>
</dbReference>
<evidence type="ECO:0000256" key="4">
    <source>
        <dbReference type="HAMAP-Rule" id="MF_01363"/>
    </source>
</evidence>
<evidence type="ECO:0000256" key="2">
    <source>
        <dbReference type="ARBA" id="ARBA00022980"/>
    </source>
</evidence>
<dbReference type="GO" id="GO:0003735">
    <property type="term" value="F:structural constituent of ribosome"/>
    <property type="evidence" value="ECO:0007669"/>
    <property type="project" value="InterPro"/>
</dbReference>
<dbReference type="GO" id="GO:0005840">
    <property type="term" value="C:ribosome"/>
    <property type="evidence" value="ECO:0007669"/>
    <property type="project" value="UniProtKB-KW"/>
</dbReference>
<keyword evidence="4 5" id="KW-0694">RNA-binding</keyword>
<comment type="subunit">
    <text evidence="4">Part of the 50S ribosomal subunit. Contacts protein L20.</text>
</comment>
<dbReference type="NCBIfam" id="TIGR00061">
    <property type="entry name" value="L21"/>
    <property type="match status" value="1"/>
</dbReference>
<evidence type="ECO:0000256" key="5">
    <source>
        <dbReference type="RuleBase" id="RU000562"/>
    </source>
</evidence>
<dbReference type="AlphaFoldDB" id="F7XV86"/>
<accession>F7XV86</accession>
<keyword evidence="7" id="KW-1185">Reference proteome</keyword>
<keyword evidence="4 5" id="KW-0699">rRNA-binding</keyword>
<comment type="similarity">
    <text evidence="1 4 5">Belongs to the bacterial ribosomal protein bL21 family.</text>
</comment>
<organism evidence="6 7">
    <name type="scientific">Midichloria mitochondrii (strain IricVA)</name>
    <dbReference type="NCBI Taxonomy" id="696127"/>
    <lineage>
        <taxon>Bacteria</taxon>
        <taxon>Pseudomonadati</taxon>
        <taxon>Pseudomonadota</taxon>
        <taxon>Alphaproteobacteria</taxon>
        <taxon>Rickettsiales</taxon>
        <taxon>Candidatus Midichloriaceae</taxon>
        <taxon>Candidatus Midichloria</taxon>
    </lineage>
</organism>
<dbReference type="EMBL" id="CP002130">
    <property type="protein sequence ID" value="AEI88585.1"/>
    <property type="molecule type" value="Genomic_DNA"/>
</dbReference>
<sequence length="99" mass="11280">MFAVVETGGKQYRVKVGDVIQTEKVVADIGRVVELEKVILIGEKVDAKNLGSAKVTAEVLEHKKTGKVVVFKKKRRHNYRRKRGHRQQITVMRVKEIIS</sequence>
<dbReference type="RefSeq" id="WP_013950801.1">
    <property type="nucleotide sequence ID" value="NC_015722.1"/>
</dbReference>
<dbReference type="STRING" id="696127.midi_00270"/>
<name>F7XV86_MIDMI</name>
<gene>
    <name evidence="4 6" type="primary">rplU</name>
    <name evidence="6" type="ordered locus">midi_00270</name>
</gene>
<evidence type="ECO:0000256" key="3">
    <source>
        <dbReference type="ARBA" id="ARBA00023274"/>
    </source>
</evidence>
<comment type="function">
    <text evidence="4 5">This protein binds to 23S rRNA in the presence of protein L20.</text>
</comment>
<dbReference type="Proteomes" id="UP000006639">
    <property type="component" value="Chromosome"/>
</dbReference>
<dbReference type="SUPFAM" id="SSF141091">
    <property type="entry name" value="L21p-like"/>
    <property type="match status" value="1"/>
</dbReference>
<dbReference type="GO" id="GO:0006412">
    <property type="term" value="P:translation"/>
    <property type="evidence" value="ECO:0007669"/>
    <property type="project" value="UniProtKB-UniRule"/>
</dbReference>
<dbReference type="HOGENOM" id="CLU_061463_3_1_5"/>
<evidence type="ECO:0000256" key="1">
    <source>
        <dbReference type="ARBA" id="ARBA00008563"/>
    </source>
</evidence>
<proteinExistence type="inferred from homology"/>
<protein>
    <recommendedName>
        <fullName evidence="4">Large ribosomal subunit protein bL21</fullName>
    </recommendedName>
</protein>
<dbReference type="KEGG" id="mmn:midi_00270"/>
<dbReference type="GO" id="GO:0019843">
    <property type="term" value="F:rRNA binding"/>
    <property type="evidence" value="ECO:0007669"/>
    <property type="project" value="UniProtKB-UniRule"/>
</dbReference>
<dbReference type="PANTHER" id="PTHR21349">
    <property type="entry name" value="50S RIBOSOMAL PROTEIN L21"/>
    <property type="match status" value="1"/>
</dbReference>
<dbReference type="Pfam" id="PF00829">
    <property type="entry name" value="Ribosomal_L21p"/>
    <property type="match status" value="1"/>
</dbReference>
<evidence type="ECO:0000313" key="7">
    <source>
        <dbReference type="Proteomes" id="UP000006639"/>
    </source>
</evidence>
<dbReference type="InterPro" id="IPR036164">
    <property type="entry name" value="bL21-like_sf"/>
</dbReference>
<keyword evidence="2 4" id="KW-0689">Ribosomal protein</keyword>